<evidence type="ECO:0000259" key="1">
    <source>
        <dbReference type="Pfam" id="PF12680"/>
    </source>
</evidence>
<sequence>MTTTNGQQYWLSETAEQPLVIADFQADDDVLVLPYPNLSRSDLELVQEGTDTVIRVNGSLIGRGDEPVTLAVLSNTQVYDVNPVPLLQAFYAALSAGDLSGVLDRVADDVTWQVSGPTDLLPWSGEWTGKQGVSDFYDRLREHVTSPNWEPKQYVAQGNTVAVILTLSGTSIKSGVSFSGDIVHWITVRNGKISLLQFYLDSFPIVVAVAGGRPFTIGASDKPEPHYVAKPLTSNRATDSIVLDPALLENPPQTVHTVRAMYAALQGLNVPEVRKVFAPDVVWDIFGAPDLLSWAGERNGPDAAAESANQILETMHFDHFKPTRMIYQGNTAAIVIDEGGTSLATGVPFKTSVVHIVVANEEGKVVLFRNYINTTWIVEAFLGGRPYSVPALP</sequence>
<accession>A0A6G9AL42</accession>
<protein>
    <submittedName>
        <fullName evidence="2">Nuclear transport factor 2 family protein</fullName>
    </submittedName>
</protein>
<organism evidence="2 3">
    <name type="scientific">Spirosoma aureum</name>
    <dbReference type="NCBI Taxonomy" id="2692134"/>
    <lineage>
        <taxon>Bacteria</taxon>
        <taxon>Pseudomonadati</taxon>
        <taxon>Bacteroidota</taxon>
        <taxon>Cytophagia</taxon>
        <taxon>Cytophagales</taxon>
        <taxon>Cytophagaceae</taxon>
        <taxon>Spirosoma</taxon>
    </lineage>
</organism>
<dbReference type="KEGG" id="spib:G8759_11480"/>
<dbReference type="Pfam" id="PF12680">
    <property type="entry name" value="SnoaL_2"/>
    <property type="match status" value="2"/>
</dbReference>
<name>A0A6G9AL42_9BACT</name>
<dbReference type="PANTHER" id="PTHR41252:SF1">
    <property type="entry name" value="BLR2505 PROTEIN"/>
    <property type="match status" value="1"/>
</dbReference>
<dbReference type="Proteomes" id="UP000501802">
    <property type="component" value="Chromosome"/>
</dbReference>
<feature type="domain" description="SnoaL-like" evidence="1">
    <location>
        <begin position="258"/>
        <end position="366"/>
    </location>
</feature>
<evidence type="ECO:0000313" key="3">
    <source>
        <dbReference type="Proteomes" id="UP000501802"/>
    </source>
</evidence>
<dbReference type="InterPro" id="IPR037401">
    <property type="entry name" value="SnoaL-like"/>
</dbReference>
<dbReference type="InterPro" id="IPR032710">
    <property type="entry name" value="NTF2-like_dom_sf"/>
</dbReference>
<reference evidence="2 3" key="1">
    <citation type="submission" date="2020-03" db="EMBL/GenBank/DDBJ databases">
        <authorList>
            <person name="Kim M.K."/>
        </authorList>
    </citation>
    <scope>NUCLEOTIDE SEQUENCE [LARGE SCALE GENOMIC DNA]</scope>
    <source>
        <strain evidence="2 3">BT328</strain>
    </source>
</reference>
<dbReference type="EMBL" id="CP050063">
    <property type="protein sequence ID" value="QIP13202.1"/>
    <property type="molecule type" value="Genomic_DNA"/>
</dbReference>
<feature type="domain" description="SnoaL-like" evidence="1">
    <location>
        <begin position="88"/>
        <end position="194"/>
    </location>
</feature>
<evidence type="ECO:0000313" key="2">
    <source>
        <dbReference type="EMBL" id="QIP13202.1"/>
    </source>
</evidence>
<proteinExistence type="predicted"/>
<dbReference type="Gene3D" id="3.10.450.50">
    <property type="match status" value="2"/>
</dbReference>
<dbReference type="SUPFAM" id="SSF54427">
    <property type="entry name" value="NTF2-like"/>
    <property type="match status" value="2"/>
</dbReference>
<keyword evidence="3" id="KW-1185">Reference proteome</keyword>
<dbReference type="AlphaFoldDB" id="A0A6G9AL42"/>
<dbReference type="PANTHER" id="PTHR41252">
    <property type="entry name" value="BLR2505 PROTEIN"/>
    <property type="match status" value="1"/>
</dbReference>
<dbReference type="RefSeq" id="WP_167208043.1">
    <property type="nucleotide sequence ID" value="NZ_CP050063.1"/>
</dbReference>
<gene>
    <name evidence="2" type="ORF">G8759_11480</name>
</gene>